<evidence type="ECO:0000259" key="5">
    <source>
        <dbReference type="PROSITE" id="PS50865"/>
    </source>
</evidence>
<dbReference type="Proteomes" id="UP001465976">
    <property type="component" value="Unassembled WGS sequence"/>
</dbReference>
<gene>
    <name evidence="6" type="ORF">V5O48_004581</name>
</gene>
<accession>A0ABR3FPT7</accession>
<evidence type="ECO:0000256" key="1">
    <source>
        <dbReference type="ARBA" id="ARBA00022723"/>
    </source>
</evidence>
<dbReference type="EMBL" id="JBAHYK010000158">
    <property type="protein sequence ID" value="KAL0577415.1"/>
    <property type="molecule type" value="Genomic_DNA"/>
</dbReference>
<name>A0ABR3FPT7_9AGAR</name>
<proteinExistence type="predicted"/>
<dbReference type="Gene3D" id="6.10.140.2220">
    <property type="match status" value="1"/>
</dbReference>
<dbReference type="PROSITE" id="PS50865">
    <property type="entry name" value="ZF_MYND_2"/>
    <property type="match status" value="1"/>
</dbReference>
<keyword evidence="3" id="KW-0862">Zinc</keyword>
<comment type="caution">
    <text evidence="6">The sequence shown here is derived from an EMBL/GenBank/DDBJ whole genome shotgun (WGS) entry which is preliminary data.</text>
</comment>
<organism evidence="6 7">
    <name type="scientific">Marasmius crinis-equi</name>
    <dbReference type="NCBI Taxonomy" id="585013"/>
    <lineage>
        <taxon>Eukaryota</taxon>
        <taxon>Fungi</taxon>
        <taxon>Dikarya</taxon>
        <taxon>Basidiomycota</taxon>
        <taxon>Agaricomycotina</taxon>
        <taxon>Agaricomycetes</taxon>
        <taxon>Agaricomycetidae</taxon>
        <taxon>Agaricales</taxon>
        <taxon>Marasmiineae</taxon>
        <taxon>Marasmiaceae</taxon>
        <taxon>Marasmius</taxon>
    </lineage>
</organism>
<dbReference type="InterPro" id="IPR002893">
    <property type="entry name" value="Znf_MYND"/>
</dbReference>
<sequence>MTTHYTTAQAVTQNWSSIWPWIVAISKGIVGRPSVVFSEGVITKFLANLPTLLIYPAALPHSNPREELEFLLESTPEILAFATEMWLYTSQDAGLAGSNIAESFCNIAGVLLESHTNNQPSDFSARMLGDVAQEFQRILRDTRWDFPGILMTEIIQGLRRRRVRVATLRSRIIFLTILIKSKLSSPTYSRPTPDNFNFDDAATCVAECIKFVFLAAETDAYALIPALESGLLVSILKAKDLIIEDSKRRPSSEAGVVFVCALLFNACLERLLHRPILIRVVRSIRKVQAAGLDSDEGWNAVRALKLIWNGLRDEALRRYAALRDGGSAATDTLYPICGHSRCVNDDVRFNLNYPRFLRCTGCKSEVYCSVQCQKAAWKTHKQACNLWRSKIRAGELPRGNISGLDGAVMRYQAAVDYRSNSERINALIEQYAAEHPEDDNEGVIQMDYSRFPLEITVQSLLDSKNRIRRAMDGIKAATTGDPDDLDRGPGLALVVVPARSNGAESMPTLLIGRLGKSYMTS</sequence>
<evidence type="ECO:0000256" key="4">
    <source>
        <dbReference type="PROSITE-ProRule" id="PRU00134"/>
    </source>
</evidence>
<evidence type="ECO:0000313" key="7">
    <source>
        <dbReference type="Proteomes" id="UP001465976"/>
    </source>
</evidence>
<protein>
    <recommendedName>
        <fullName evidence="5">MYND-type domain-containing protein</fullName>
    </recommendedName>
</protein>
<dbReference type="SUPFAM" id="SSF144232">
    <property type="entry name" value="HIT/MYND zinc finger-like"/>
    <property type="match status" value="1"/>
</dbReference>
<dbReference type="Pfam" id="PF01753">
    <property type="entry name" value="zf-MYND"/>
    <property type="match status" value="1"/>
</dbReference>
<keyword evidence="7" id="KW-1185">Reference proteome</keyword>
<evidence type="ECO:0000256" key="2">
    <source>
        <dbReference type="ARBA" id="ARBA00022771"/>
    </source>
</evidence>
<keyword evidence="1" id="KW-0479">Metal-binding</keyword>
<evidence type="ECO:0000313" key="6">
    <source>
        <dbReference type="EMBL" id="KAL0577415.1"/>
    </source>
</evidence>
<evidence type="ECO:0000256" key="3">
    <source>
        <dbReference type="ARBA" id="ARBA00022833"/>
    </source>
</evidence>
<reference evidence="6 7" key="1">
    <citation type="submission" date="2024-02" db="EMBL/GenBank/DDBJ databases">
        <title>A draft genome for the cacao thread blight pathogen Marasmius crinis-equi.</title>
        <authorList>
            <person name="Cohen S.P."/>
            <person name="Baruah I.K."/>
            <person name="Amoako-Attah I."/>
            <person name="Bukari Y."/>
            <person name="Meinhardt L.W."/>
            <person name="Bailey B.A."/>
        </authorList>
    </citation>
    <scope>NUCLEOTIDE SEQUENCE [LARGE SCALE GENOMIC DNA]</scope>
    <source>
        <strain evidence="6 7">GH-76</strain>
    </source>
</reference>
<feature type="domain" description="MYND-type" evidence="5">
    <location>
        <begin position="339"/>
        <end position="384"/>
    </location>
</feature>
<keyword evidence="2 4" id="KW-0863">Zinc-finger</keyword>